<proteinExistence type="predicted"/>
<feature type="region of interest" description="Disordered" evidence="1">
    <location>
        <begin position="194"/>
        <end position="282"/>
    </location>
</feature>
<organism evidence="2 3">
    <name type="scientific">Stachybotrys chartarum (strain CBS 109288 / IBT 7711)</name>
    <name type="common">Toxic black mold</name>
    <name type="synonym">Stilbospora chartarum</name>
    <dbReference type="NCBI Taxonomy" id="1280523"/>
    <lineage>
        <taxon>Eukaryota</taxon>
        <taxon>Fungi</taxon>
        <taxon>Dikarya</taxon>
        <taxon>Ascomycota</taxon>
        <taxon>Pezizomycotina</taxon>
        <taxon>Sordariomycetes</taxon>
        <taxon>Hypocreomycetidae</taxon>
        <taxon>Hypocreales</taxon>
        <taxon>Stachybotryaceae</taxon>
        <taxon>Stachybotrys</taxon>
    </lineage>
</organism>
<reference evidence="2 3" key="1">
    <citation type="journal article" date="2014" name="BMC Genomics">
        <title>Comparative genome sequencing reveals chemotype-specific gene clusters in the toxigenic black mold Stachybotrys.</title>
        <authorList>
            <person name="Semeiks J."/>
            <person name="Borek D."/>
            <person name="Otwinowski Z."/>
            <person name="Grishin N.V."/>
        </authorList>
    </citation>
    <scope>NUCLEOTIDE SEQUENCE [LARGE SCALE GENOMIC DNA]</scope>
    <source>
        <strain evidence="3">CBS 109288 / IBT 7711</strain>
    </source>
</reference>
<accession>A0A084AX32</accession>
<dbReference type="HOGENOM" id="CLU_987560_0_0_1"/>
<feature type="compositionally biased region" description="Acidic residues" evidence="1">
    <location>
        <begin position="200"/>
        <end position="212"/>
    </location>
</feature>
<dbReference type="OrthoDB" id="5027908at2759"/>
<feature type="compositionally biased region" description="Acidic residues" evidence="1">
    <location>
        <begin position="237"/>
        <end position="247"/>
    </location>
</feature>
<protein>
    <submittedName>
        <fullName evidence="2">Uncharacterized protein</fullName>
    </submittedName>
</protein>
<sequence>MSKTRPGWMRYLDVAVFADRISVKASTGYSAFYLMYGWDLILPIEFQYPTWRLIDWDAVHNTYGLLEARIRVLERKADDIAQAWVKVMEYRQQLARRTDKANTFKIRKEELQPGDLVLVYNVKRSNDLSRTAKMQARWDSPYRITYRAPITLAYHLKTLDGIDLCTTFPADRIKAFYKDESGWWTSDLDPWLLSPSKGEDTEEEGDAFDTTEYDAYSVPITRQSKARQRQQEHQEDLESADESDPDSPADKTPTSKPRNRGHLEVHLRPLTPGQRAQYHQIE</sequence>
<evidence type="ECO:0000313" key="2">
    <source>
        <dbReference type="EMBL" id="KEY69861.1"/>
    </source>
</evidence>
<dbReference type="EMBL" id="KL648508">
    <property type="protein sequence ID" value="KEY69861.1"/>
    <property type="molecule type" value="Genomic_DNA"/>
</dbReference>
<name>A0A084AX32_STACB</name>
<evidence type="ECO:0000313" key="3">
    <source>
        <dbReference type="Proteomes" id="UP000028045"/>
    </source>
</evidence>
<dbReference type="AlphaFoldDB" id="A0A084AX32"/>
<evidence type="ECO:0000256" key="1">
    <source>
        <dbReference type="SAM" id="MobiDB-lite"/>
    </source>
</evidence>
<keyword evidence="3" id="KW-1185">Reference proteome</keyword>
<dbReference type="Proteomes" id="UP000028045">
    <property type="component" value="Unassembled WGS sequence"/>
</dbReference>
<gene>
    <name evidence="2" type="ORF">S7711_10127</name>
</gene>